<dbReference type="InterPro" id="IPR000257">
    <property type="entry name" value="Uroporphyrinogen_deCOase"/>
</dbReference>
<dbReference type="GO" id="GO:0006779">
    <property type="term" value="P:porphyrin-containing compound biosynthetic process"/>
    <property type="evidence" value="ECO:0007669"/>
    <property type="project" value="InterPro"/>
</dbReference>
<accession>X1CCT2</accession>
<protein>
    <recommendedName>
        <fullName evidence="1">Uroporphyrinogen decarboxylase (URO-D) domain-containing protein</fullName>
    </recommendedName>
</protein>
<organism evidence="2">
    <name type="scientific">marine sediment metagenome</name>
    <dbReference type="NCBI Taxonomy" id="412755"/>
    <lineage>
        <taxon>unclassified sequences</taxon>
        <taxon>metagenomes</taxon>
        <taxon>ecological metagenomes</taxon>
    </lineage>
</organism>
<dbReference type="InterPro" id="IPR038071">
    <property type="entry name" value="UROD/MetE-like_sf"/>
</dbReference>
<feature type="domain" description="Uroporphyrinogen decarboxylase (URO-D)" evidence="1">
    <location>
        <begin position="2"/>
        <end position="199"/>
    </location>
</feature>
<dbReference type="InterPro" id="IPR052024">
    <property type="entry name" value="Methanogen_methyltrans"/>
</dbReference>
<proteinExistence type="predicted"/>
<dbReference type="PANTHER" id="PTHR47099:SF1">
    <property type="entry name" value="METHYLCOBAMIDE:COM METHYLTRANSFERASE MTBA"/>
    <property type="match status" value="1"/>
</dbReference>
<evidence type="ECO:0000313" key="2">
    <source>
        <dbReference type="EMBL" id="GAG90967.1"/>
    </source>
</evidence>
<gene>
    <name evidence="2" type="ORF">S01H4_50286</name>
</gene>
<name>X1CCT2_9ZZZZ</name>
<dbReference type="Pfam" id="PF01208">
    <property type="entry name" value="URO-D"/>
    <property type="match status" value="1"/>
</dbReference>
<dbReference type="PANTHER" id="PTHR47099">
    <property type="entry name" value="METHYLCOBAMIDE:COM METHYLTRANSFERASE MTBA"/>
    <property type="match status" value="1"/>
</dbReference>
<sequence>AGCEGPITAAGLAWGMENLMRNMIKNPDLVHKILEITTDSIIKFLNAQMELGIDNVVLADPSASCTCISPEFFKEFAFPYYKKIVRKVNSPTFLIHICGEIFNIIKQITRIPKMMAISVDMVDLKEAKNEIGKKFVALMGNVPTEIMRYGTPIQVEEEAKKCIQAVAEGGKFMLSTACDIAPKTPPENIRALINAGKKYGTFPLKF</sequence>
<dbReference type="SUPFAM" id="SSF51726">
    <property type="entry name" value="UROD/MetE-like"/>
    <property type="match status" value="1"/>
</dbReference>
<evidence type="ECO:0000259" key="1">
    <source>
        <dbReference type="Pfam" id="PF01208"/>
    </source>
</evidence>
<dbReference type="AlphaFoldDB" id="X1CCT2"/>
<reference evidence="2" key="1">
    <citation type="journal article" date="2014" name="Front. Microbiol.">
        <title>High frequency of phylogenetically diverse reductive dehalogenase-homologous genes in deep subseafloor sedimentary metagenomes.</title>
        <authorList>
            <person name="Kawai M."/>
            <person name="Futagami T."/>
            <person name="Toyoda A."/>
            <person name="Takaki Y."/>
            <person name="Nishi S."/>
            <person name="Hori S."/>
            <person name="Arai W."/>
            <person name="Tsubouchi T."/>
            <person name="Morono Y."/>
            <person name="Uchiyama I."/>
            <person name="Ito T."/>
            <person name="Fujiyama A."/>
            <person name="Inagaki F."/>
            <person name="Takami H."/>
        </authorList>
    </citation>
    <scope>NUCLEOTIDE SEQUENCE</scope>
    <source>
        <strain evidence="2">Expedition CK06-06</strain>
    </source>
</reference>
<dbReference type="GO" id="GO:0004853">
    <property type="term" value="F:uroporphyrinogen decarboxylase activity"/>
    <property type="evidence" value="ECO:0007669"/>
    <property type="project" value="InterPro"/>
</dbReference>
<dbReference type="EMBL" id="BART01028536">
    <property type="protein sequence ID" value="GAG90967.1"/>
    <property type="molecule type" value="Genomic_DNA"/>
</dbReference>
<comment type="caution">
    <text evidence="2">The sequence shown here is derived from an EMBL/GenBank/DDBJ whole genome shotgun (WGS) entry which is preliminary data.</text>
</comment>
<dbReference type="Gene3D" id="3.20.20.210">
    <property type="match status" value="1"/>
</dbReference>
<feature type="non-terminal residue" evidence="2">
    <location>
        <position position="1"/>
    </location>
</feature>